<evidence type="ECO:0000313" key="3">
    <source>
        <dbReference type="Proteomes" id="UP000053328"/>
    </source>
</evidence>
<dbReference type="AlphaFoldDB" id="A0A0D1ZXC1"/>
<protein>
    <recommendedName>
        <fullName evidence="4">Methyltransferase domain-containing protein</fullName>
    </recommendedName>
</protein>
<dbReference type="OrthoDB" id="2151982at2759"/>
<evidence type="ECO:0008006" key="4">
    <source>
        <dbReference type="Google" id="ProtNLM"/>
    </source>
</evidence>
<name>A0A0D1ZXC1_9EURO</name>
<reference evidence="2 3" key="1">
    <citation type="submission" date="2015-01" db="EMBL/GenBank/DDBJ databases">
        <title>The Genome Sequence of Exophiala spinifera CBS89968.</title>
        <authorList>
            <consortium name="The Broad Institute Genomics Platform"/>
            <person name="Cuomo C."/>
            <person name="de Hoog S."/>
            <person name="Gorbushina A."/>
            <person name="Stielow B."/>
            <person name="Teixiera M."/>
            <person name="Abouelleil A."/>
            <person name="Chapman S.B."/>
            <person name="Priest M."/>
            <person name="Young S.K."/>
            <person name="Wortman J."/>
            <person name="Nusbaum C."/>
            <person name="Birren B."/>
        </authorList>
    </citation>
    <scope>NUCLEOTIDE SEQUENCE [LARGE SCALE GENOMIC DNA]</scope>
    <source>
        <strain evidence="2 3">CBS 89968</strain>
    </source>
</reference>
<sequence length="277" mass="30725">MSNEMDVLSSDGRQPSDDEDELPLPLPTPTSTPLQHPDCCLGLSTTLVDTILHIFQAHTDTRPVANPRELTKPRLKCLSIGSGTGLFEALLTSRVTDHHTFELDLRGVEVASSTAANKYLPHRQRCAVQSTSSVYEEASDFDVWLFVYPRDPRLVWKYLDCALKHAENPELLLFLGPKSDFLPSVDTQDESHQETFADVLGSVSDHLDECQKFTAQNEEAGLQRLHLRSRCSPDSCKSKSSLLHASILSSPAVGFTSYEILCVLCRCHGQRDNTSGQ</sequence>
<evidence type="ECO:0000256" key="1">
    <source>
        <dbReference type="SAM" id="MobiDB-lite"/>
    </source>
</evidence>
<accession>A0A0D1ZXC1</accession>
<keyword evidence="3" id="KW-1185">Reference proteome</keyword>
<dbReference type="VEuPathDB" id="FungiDB:PV08_04524"/>
<evidence type="ECO:0000313" key="2">
    <source>
        <dbReference type="EMBL" id="KIW17332.1"/>
    </source>
</evidence>
<organism evidence="2 3">
    <name type="scientific">Exophiala spinifera</name>
    <dbReference type="NCBI Taxonomy" id="91928"/>
    <lineage>
        <taxon>Eukaryota</taxon>
        <taxon>Fungi</taxon>
        <taxon>Dikarya</taxon>
        <taxon>Ascomycota</taxon>
        <taxon>Pezizomycotina</taxon>
        <taxon>Eurotiomycetes</taxon>
        <taxon>Chaetothyriomycetidae</taxon>
        <taxon>Chaetothyriales</taxon>
        <taxon>Herpotrichiellaceae</taxon>
        <taxon>Exophiala</taxon>
    </lineage>
</organism>
<dbReference type="HOGENOM" id="CLU_1008434_0_0_1"/>
<dbReference type="RefSeq" id="XP_016237548.1">
    <property type="nucleotide sequence ID" value="XM_016378871.1"/>
</dbReference>
<feature type="region of interest" description="Disordered" evidence="1">
    <location>
        <begin position="1"/>
        <end position="35"/>
    </location>
</feature>
<dbReference type="EMBL" id="KN847494">
    <property type="protein sequence ID" value="KIW17332.1"/>
    <property type="molecule type" value="Genomic_DNA"/>
</dbReference>
<gene>
    <name evidence="2" type="ORF">PV08_04524</name>
</gene>
<dbReference type="Proteomes" id="UP000053328">
    <property type="component" value="Unassembled WGS sequence"/>
</dbReference>
<proteinExistence type="predicted"/>
<dbReference type="GeneID" id="27331607"/>